<dbReference type="Pfam" id="PF01648">
    <property type="entry name" value="ACPS"/>
    <property type="match status" value="1"/>
</dbReference>
<evidence type="ECO:0000313" key="4">
    <source>
        <dbReference type="EMBL" id="MBO3742748.1"/>
    </source>
</evidence>
<gene>
    <name evidence="4" type="ORF">J5X75_35080</name>
</gene>
<evidence type="ECO:0000259" key="3">
    <source>
        <dbReference type="Pfam" id="PF17837"/>
    </source>
</evidence>
<organism evidence="4 5">
    <name type="scientific">Actinoplanes flavus</name>
    <dbReference type="NCBI Taxonomy" id="2820290"/>
    <lineage>
        <taxon>Bacteria</taxon>
        <taxon>Bacillati</taxon>
        <taxon>Actinomycetota</taxon>
        <taxon>Actinomycetes</taxon>
        <taxon>Micromonosporales</taxon>
        <taxon>Micromonosporaceae</taxon>
        <taxon>Actinoplanes</taxon>
    </lineage>
</organism>
<dbReference type="InterPro" id="IPR003542">
    <property type="entry name" value="Enbac_synth_compD-like"/>
</dbReference>
<accession>A0ABS3UVY8</accession>
<evidence type="ECO:0000313" key="5">
    <source>
        <dbReference type="Proteomes" id="UP000679690"/>
    </source>
</evidence>
<dbReference type="InterPro" id="IPR041354">
    <property type="entry name" value="4PPT_N"/>
</dbReference>
<evidence type="ECO:0000256" key="1">
    <source>
        <dbReference type="ARBA" id="ARBA00022679"/>
    </source>
</evidence>
<evidence type="ECO:0000259" key="2">
    <source>
        <dbReference type="Pfam" id="PF01648"/>
    </source>
</evidence>
<dbReference type="GO" id="GO:0016740">
    <property type="term" value="F:transferase activity"/>
    <property type="evidence" value="ECO:0007669"/>
    <property type="project" value="UniProtKB-KW"/>
</dbReference>
<protein>
    <submittedName>
        <fullName evidence="4">4'-phosphopantetheinyl transferase superfamily protein</fullName>
    </submittedName>
</protein>
<comment type="caution">
    <text evidence="4">The sequence shown here is derived from an EMBL/GenBank/DDBJ whole genome shotgun (WGS) entry which is preliminary data.</text>
</comment>
<proteinExistence type="predicted"/>
<dbReference type="SUPFAM" id="SSF56214">
    <property type="entry name" value="4'-phosphopantetheinyl transferase"/>
    <property type="match status" value="1"/>
</dbReference>
<feature type="domain" description="4'-phosphopantetheinyl transferase N-terminal" evidence="3">
    <location>
        <begin position="73"/>
        <end position="139"/>
    </location>
</feature>
<feature type="domain" description="4'-phosphopantetheinyl transferase" evidence="2">
    <location>
        <begin position="146"/>
        <end position="238"/>
    </location>
</feature>
<dbReference type="Proteomes" id="UP000679690">
    <property type="component" value="Unassembled WGS sequence"/>
</dbReference>
<sequence>MPPLCPPKVSDGRPSWQLPDGPICPSNAGYCRVNRAAAGDGTLPFVLHILLPPPVVTAVAYDDRDGEPCFPGEEDMIATAVTGRRREFVTTRRCAREALARIGVPAVPIRSGPRREPLWPSDVVGSLTHCAGFRGAAVARAGDLAGIGVDAEPHAPLPPRVIGAVTAPGDVEHLAELSDKDPSVHWDRLLFSAKESVYKAWFPLTGRWLGFEEAALTVDPAGGAFTARLLVDAPFPALHGRYLIGNGLVVTAVTVPQS</sequence>
<keyword evidence="5" id="KW-1185">Reference proteome</keyword>
<name>A0ABS3UVY8_9ACTN</name>
<dbReference type="PANTHER" id="PTHR38096:SF1">
    <property type="entry name" value="ENTEROBACTIN SYNTHASE COMPONENT D"/>
    <property type="match status" value="1"/>
</dbReference>
<reference evidence="4 5" key="1">
    <citation type="submission" date="2021-03" db="EMBL/GenBank/DDBJ databases">
        <title>Actinoplanes flavus sp. nov., a novel actinomycete isolated from Coconut Palm rhizosphere soil.</title>
        <authorList>
            <person name="Luo X."/>
        </authorList>
    </citation>
    <scope>NUCLEOTIDE SEQUENCE [LARGE SCALE GENOMIC DNA]</scope>
    <source>
        <strain evidence="4 5">NEAU-H7</strain>
    </source>
</reference>
<dbReference type="Pfam" id="PF17837">
    <property type="entry name" value="4PPT_N"/>
    <property type="match status" value="1"/>
</dbReference>
<dbReference type="InterPro" id="IPR037143">
    <property type="entry name" value="4-PPantetheinyl_Trfase_dom_sf"/>
</dbReference>
<dbReference type="EMBL" id="JAGFNS010000031">
    <property type="protein sequence ID" value="MBO3742748.1"/>
    <property type="molecule type" value="Genomic_DNA"/>
</dbReference>
<dbReference type="PANTHER" id="PTHR38096">
    <property type="entry name" value="ENTEROBACTIN SYNTHASE COMPONENT D"/>
    <property type="match status" value="1"/>
</dbReference>
<keyword evidence="1 4" id="KW-0808">Transferase</keyword>
<dbReference type="PRINTS" id="PR01399">
    <property type="entry name" value="ENTSNTHTASED"/>
</dbReference>
<dbReference type="InterPro" id="IPR008278">
    <property type="entry name" value="4-PPantetheinyl_Trfase_dom"/>
</dbReference>